<dbReference type="eggNOG" id="KOG2504">
    <property type="taxonomic scope" value="Eukaryota"/>
</dbReference>
<dbReference type="OrthoDB" id="6499973at2759"/>
<dbReference type="GO" id="GO:0008028">
    <property type="term" value="F:monocarboxylic acid transmembrane transporter activity"/>
    <property type="evidence" value="ECO:0000318"/>
    <property type="project" value="GO_Central"/>
</dbReference>
<reference evidence="4 5" key="1">
    <citation type="journal article" date="2011" name="Science">
        <title>The ecoresponsive genome of Daphnia pulex.</title>
        <authorList>
            <person name="Colbourne J.K."/>
            <person name="Pfrender M.E."/>
            <person name="Gilbert D."/>
            <person name="Thomas W.K."/>
            <person name="Tucker A."/>
            <person name="Oakley T.H."/>
            <person name="Tokishita S."/>
            <person name="Aerts A."/>
            <person name="Arnold G.J."/>
            <person name="Basu M.K."/>
            <person name="Bauer D.J."/>
            <person name="Caceres C.E."/>
            <person name="Carmel L."/>
            <person name="Casola C."/>
            <person name="Choi J.H."/>
            <person name="Detter J.C."/>
            <person name="Dong Q."/>
            <person name="Dusheyko S."/>
            <person name="Eads B.D."/>
            <person name="Frohlich T."/>
            <person name="Geiler-Samerotte K.A."/>
            <person name="Gerlach D."/>
            <person name="Hatcher P."/>
            <person name="Jogdeo S."/>
            <person name="Krijgsveld J."/>
            <person name="Kriventseva E.V."/>
            <person name="Kultz D."/>
            <person name="Laforsch C."/>
            <person name="Lindquist E."/>
            <person name="Lopez J."/>
            <person name="Manak J.R."/>
            <person name="Muller J."/>
            <person name="Pangilinan J."/>
            <person name="Patwardhan R.P."/>
            <person name="Pitluck S."/>
            <person name="Pritham E.J."/>
            <person name="Rechtsteiner A."/>
            <person name="Rho M."/>
            <person name="Rogozin I.B."/>
            <person name="Sakarya O."/>
            <person name="Salamov A."/>
            <person name="Schaack S."/>
            <person name="Shapiro H."/>
            <person name="Shiga Y."/>
            <person name="Skalitzky C."/>
            <person name="Smith Z."/>
            <person name="Souvorov A."/>
            <person name="Sung W."/>
            <person name="Tang Z."/>
            <person name="Tsuchiya D."/>
            <person name="Tu H."/>
            <person name="Vos H."/>
            <person name="Wang M."/>
            <person name="Wolf Y.I."/>
            <person name="Yamagata H."/>
            <person name="Yamada T."/>
            <person name="Ye Y."/>
            <person name="Shaw J.R."/>
            <person name="Andrews J."/>
            <person name="Crease T.J."/>
            <person name="Tang H."/>
            <person name="Lucas S.M."/>
            <person name="Robertson H.M."/>
            <person name="Bork P."/>
            <person name="Koonin E.V."/>
            <person name="Zdobnov E.M."/>
            <person name="Grigoriev I.V."/>
            <person name="Lynch M."/>
            <person name="Boore J.L."/>
        </authorList>
    </citation>
    <scope>NUCLEOTIDE SEQUENCE [LARGE SCALE GENOMIC DNA]</scope>
</reference>
<evidence type="ECO:0000313" key="5">
    <source>
        <dbReference type="Proteomes" id="UP000000305"/>
    </source>
</evidence>
<sequence length="620" mass="67164">MVKERIKNHCAAALHKGGKLFEIMIRIVSASLSTGEKKKTDARDDPYFAKFTWVRSVVQFRGSTLAIATLKTSVLLRKKFSRKYSLQRIMAKEKNGKETTKLTTAPLNVKPKNVKLVPPDGGWGWVIILGTSINLMVLPTAVTCFGVLVPFIIREYESANIAGVSWIPGIAVAVLNLTGPWVSAMLKIYSHRRLAAIGSVTMVVAIIASSFAGSMLIWYATYGLLLGFGCSLSGVMGLLLLQEYFLKRRHLANGIAMAGGSIGQMLIPLIMQSLFDGFGLRGGLLIYSGVVLQALVAALLLQPSRWHWKLDDTPNVEVELLEKRPETPPVLREVETLSAAGKSRPTSWTGNVMVKASADIRRVQQMDGDINRLRSRSVISGRGSIHDSLAGDSRPPSMHVLNYLGSVGSLISLEQKTAQELPVTMSLSKMRGQLKTRTQVDERPKWLRFMPRCPKASSILDLNLIKDPFFIVMSVAMALGRLSYQQFNVFVPSFAQSVGVPPTAAASLVTILAASDTVARLAVPILADKFSKYITTLTVFFIEFAICAVGSFAIALSSDFVGMVISCVIYGIGIGGITGLQVVVIVQTLGMDKLASAFGLNLFIGGLVVFPGIIIIGKSA</sequence>
<name>E9G0L3_DAPPU</name>
<dbReference type="EMBL" id="GL732528">
    <property type="protein sequence ID" value="EFX86923.1"/>
    <property type="molecule type" value="Genomic_DNA"/>
</dbReference>
<feature type="transmembrane region" description="Helical" evidence="2">
    <location>
        <begin position="598"/>
        <end position="617"/>
    </location>
</feature>
<dbReference type="PANTHER" id="PTHR11360">
    <property type="entry name" value="MONOCARBOXYLATE TRANSPORTER"/>
    <property type="match status" value="1"/>
</dbReference>
<dbReference type="SUPFAM" id="SSF103473">
    <property type="entry name" value="MFS general substrate transporter"/>
    <property type="match status" value="1"/>
</dbReference>
<feature type="transmembrane region" description="Helical" evidence="2">
    <location>
        <begin position="560"/>
        <end position="586"/>
    </location>
</feature>
<dbReference type="GO" id="GO:0015718">
    <property type="term" value="P:monocarboxylic acid transport"/>
    <property type="evidence" value="ECO:0000318"/>
    <property type="project" value="GO_Central"/>
</dbReference>
<dbReference type="HOGENOM" id="CLU_440940_0_0_1"/>
<dbReference type="PhylomeDB" id="E9G0L3"/>
<evidence type="ECO:0000256" key="2">
    <source>
        <dbReference type="SAM" id="Phobius"/>
    </source>
</evidence>
<dbReference type="InterPro" id="IPR036259">
    <property type="entry name" value="MFS_trans_sf"/>
</dbReference>
<keyword evidence="2" id="KW-0812">Transmembrane</keyword>
<feature type="transmembrane region" description="Helical" evidence="2">
    <location>
        <begin position="533"/>
        <end position="554"/>
    </location>
</feature>
<accession>E9G0L3</accession>
<feature type="transmembrane region" description="Helical" evidence="2">
    <location>
        <begin position="122"/>
        <end position="153"/>
    </location>
</feature>
<dbReference type="PROSITE" id="PS50850">
    <property type="entry name" value="MFS"/>
    <property type="match status" value="1"/>
</dbReference>
<feature type="transmembrane region" description="Helical" evidence="2">
    <location>
        <begin position="283"/>
        <end position="301"/>
    </location>
</feature>
<dbReference type="Gene3D" id="1.20.1250.20">
    <property type="entry name" value="MFS general substrate transporter like domains"/>
    <property type="match status" value="1"/>
</dbReference>
<gene>
    <name evidence="4" type="ORF">DAPPUDRAFT_97096</name>
</gene>
<dbReference type="AlphaFoldDB" id="E9G0L3"/>
<comment type="subcellular location">
    <subcellularLocation>
        <location evidence="1">Membrane</location>
        <topology evidence="1">Multi-pass membrane protein</topology>
    </subcellularLocation>
</comment>
<organism evidence="4 5">
    <name type="scientific">Daphnia pulex</name>
    <name type="common">Water flea</name>
    <dbReference type="NCBI Taxonomy" id="6669"/>
    <lineage>
        <taxon>Eukaryota</taxon>
        <taxon>Metazoa</taxon>
        <taxon>Ecdysozoa</taxon>
        <taxon>Arthropoda</taxon>
        <taxon>Crustacea</taxon>
        <taxon>Branchiopoda</taxon>
        <taxon>Diplostraca</taxon>
        <taxon>Cladocera</taxon>
        <taxon>Anomopoda</taxon>
        <taxon>Daphniidae</taxon>
        <taxon>Daphnia</taxon>
    </lineage>
</organism>
<proteinExistence type="predicted"/>
<dbReference type="InParanoid" id="E9G0L3"/>
<dbReference type="GO" id="GO:0005886">
    <property type="term" value="C:plasma membrane"/>
    <property type="evidence" value="ECO:0000318"/>
    <property type="project" value="GO_Central"/>
</dbReference>
<feature type="transmembrane region" description="Helical" evidence="2">
    <location>
        <begin position="251"/>
        <end position="271"/>
    </location>
</feature>
<feature type="domain" description="Major facilitator superfamily (MFS) profile" evidence="3">
    <location>
        <begin position="469"/>
        <end position="620"/>
    </location>
</feature>
<feature type="transmembrane region" description="Helical" evidence="2">
    <location>
        <begin position="194"/>
        <end position="213"/>
    </location>
</feature>
<dbReference type="InterPro" id="IPR011701">
    <property type="entry name" value="MFS"/>
</dbReference>
<dbReference type="InterPro" id="IPR050327">
    <property type="entry name" value="Proton-linked_MCT"/>
</dbReference>
<evidence type="ECO:0000313" key="4">
    <source>
        <dbReference type="EMBL" id="EFX86923.1"/>
    </source>
</evidence>
<dbReference type="Pfam" id="PF07690">
    <property type="entry name" value="MFS_1"/>
    <property type="match status" value="1"/>
</dbReference>
<evidence type="ECO:0000256" key="1">
    <source>
        <dbReference type="ARBA" id="ARBA00004141"/>
    </source>
</evidence>
<keyword evidence="5" id="KW-1185">Reference proteome</keyword>
<dbReference type="PANTHER" id="PTHR11360:SF284">
    <property type="entry name" value="EG:103B4.3 PROTEIN-RELATED"/>
    <property type="match status" value="1"/>
</dbReference>
<feature type="transmembrane region" description="Helical" evidence="2">
    <location>
        <begin position="504"/>
        <end position="526"/>
    </location>
</feature>
<dbReference type="KEGG" id="dpx:DAPPUDRAFT_97096"/>
<evidence type="ECO:0000259" key="3">
    <source>
        <dbReference type="PROSITE" id="PS50850"/>
    </source>
</evidence>
<dbReference type="Proteomes" id="UP000000305">
    <property type="component" value="Unassembled WGS sequence"/>
</dbReference>
<keyword evidence="2" id="KW-0472">Membrane</keyword>
<protein>
    <recommendedName>
        <fullName evidence="3">Major facilitator superfamily (MFS) profile domain-containing protein</fullName>
    </recommendedName>
</protein>
<feature type="transmembrane region" description="Helical" evidence="2">
    <location>
        <begin position="159"/>
        <end position="182"/>
    </location>
</feature>
<dbReference type="InterPro" id="IPR020846">
    <property type="entry name" value="MFS_dom"/>
</dbReference>
<feature type="transmembrane region" description="Helical" evidence="2">
    <location>
        <begin position="219"/>
        <end position="239"/>
    </location>
</feature>
<dbReference type="OMA" id="EIMIRIV"/>
<keyword evidence="2" id="KW-1133">Transmembrane helix</keyword>